<proteinExistence type="predicted"/>
<dbReference type="PANTHER" id="PTHR30411:SF1">
    <property type="entry name" value="CYTOPLASMIC PROTEIN"/>
    <property type="match status" value="1"/>
</dbReference>
<dbReference type="InterPro" id="IPR036754">
    <property type="entry name" value="YbaK/aa-tRNA-synt-asso_dom_sf"/>
</dbReference>
<dbReference type="CDD" id="cd04333">
    <property type="entry name" value="ProX_deacylase"/>
    <property type="match status" value="1"/>
</dbReference>
<organism evidence="2 3">
    <name type="scientific">Anaerosacchariphilus hominis</name>
    <dbReference type="NCBI Taxonomy" id="2763017"/>
    <lineage>
        <taxon>Bacteria</taxon>
        <taxon>Bacillati</taxon>
        <taxon>Bacillota</taxon>
        <taxon>Clostridia</taxon>
        <taxon>Lachnospirales</taxon>
        <taxon>Lachnospiraceae</taxon>
        <taxon>Anaerosacchariphilus</taxon>
    </lineage>
</organism>
<dbReference type="InterPro" id="IPR007214">
    <property type="entry name" value="YbaK/aa-tRNA-synth-assoc-dom"/>
</dbReference>
<dbReference type="SUPFAM" id="SSF55826">
    <property type="entry name" value="YbaK/ProRS associated domain"/>
    <property type="match status" value="1"/>
</dbReference>
<sequence>MSQKKAENYLEQKGFLDHVIRLEASTATVAEAADALGVEPGMIAKTMSFLLDDQPILILTEGTARVENRKYKDTFHIKAKMIPFEEVEQWIGHAPGGVCPFGINDGVKVYLDESLRRFETVYPAAGDAHSAVRLTIPELEEVAGAVGWVDVCKELQ</sequence>
<keyword evidence="3" id="KW-1185">Reference proteome</keyword>
<reference evidence="2" key="1">
    <citation type="submission" date="2020-08" db="EMBL/GenBank/DDBJ databases">
        <title>Genome public.</title>
        <authorList>
            <person name="Liu C."/>
            <person name="Sun Q."/>
        </authorList>
    </citation>
    <scope>NUCLEOTIDE SEQUENCE</scope>
    <source>
        <strain evidence="2">NSJ-68</strain>
    </source>
</reference>
<protein>
    <submittedName>
        <fullName evidence="2">YbaK/EbsC family protein</fullName>
    </submittedName>
</protein>
<dbReference type="PANTHER" id="PTHR30411">
    <property type="entry name" value="CYTOPLASMIC PROTEIN"/>
    <property type="match status" value="1"/>
</dbReference>
<evidence type="ECO:0000259" key="1">
    <source>
        <dbReference type="Pfam" id="PF04073"/>
    </source>
</evidence>
<dbReference type="RefSeq" id="WP_186873757.1">
    <property type="nucleotide sequence ID" value="NZ_JACOOR010000007.1"/>
</dbReference>
<dbReference type="Pfam" id="PF04073">
    <property type="entry name" value="tRNA_edit"/>
    <property type="match status" value="1"/>
</dbReference>
<feature type="domain" description="YbaK/aminoacyl-tRNA synthetase-associated" evidence="1">
    <location>
        <begin position="25"/>
        <end position="140"/>
    </location>
</feature>
<accession>A0A923LDI6</accession>
<gene>
    <name evidence="2" type="ORF">H8S44_12500</name>
</gene>
<evidence type="ECO:0000313" key="3">
    <source>
        <dbReference type="Proteomes" id="UP000649345"/>
    </source>
</evidence>
<comment type="caution">
    <text evidence="2">The sequence shown here is derived from an EMBL/GenBank/DDBJ whole genome shotgun (WGS) entry which is preliminary data.</text>
</comment>
<name>A0A923LDI6_9FIRM</name>
<evidence type="ECO:0000313" key="2">
    <source>
        <dbReference type="EMBL" id="MBC5660588.1"/>
    </source>
</evidence>
<dbReference type="AlphaFoldDB" id="A0A923LDI6"/>
<dbReference type="GO" id="GO:0002161">
    <property type="term" value="F:aminoacyl-tRNA deacylase activity"/>
    <property type="evidence" value="ECO:0007669"/>
    <property type="project" value="InterPro"/>
</dbReference>
<dbReference type="Gene3D" id="3.90.960.10">
    <property type="entry name" value="YbaK/aminoacyl-tRNA synthetase-associated domain"/>
    <property type="match status" value="1"/>
</dbReference>
<dbReference type="Proteomes" id="UP000649345">
    <property type="component" value="Unassembled WGS sequence"/>
</dbReference>
<dbReference type="EMBL" id="JACOOR010000007">
    <property type="protein sequence ID" value="MBC5660588.1"/>
    <property type="molecule type" value="Genomic_DNA"/>
</dbReference>